<evidence type="ECO:0000256" key="1">
    <source>
        <dbReference type="SAM" id="Phobius"/>
    </source>
</evidence>
<dbReference type="RefSeq" id="WP_380772937.1">
    <property type="nucleotide sequence ID" value="NZ_JBHUEO010000012.1"/>
</dbReference>
<sequence length="67" mass="7800">MKRLLLYPLPIAVIVYVMSAWWLNRNYTDIESPTRTYIAIGAAIFSGIISYFLFGDDSEKEEKHDKK</sequence>
<feature type="transmembrane region" description="Helical" evidence="1">
    <location>
        <begin position="5"/>
        <end position="24"/>
    </location>
</feature>
<keyword evidence="2" id="KW-0418">Kinase</keyword>
<protein>
    <submittedName>
        <fullName evidence="2">Histidine kinase</fullName>
    </submittedName>
</protein>
<keyword evidence="3" id="KW-1185">Reference proteome</keyword>
<dbReference type="Proteomes" id="UP001597301">
    <property type="component" value="Unassembled WGS sequence"/>
</dbReference>
<keyword evidence="1" id="KW-0812">Transmembrane</keyword>
<name>A0ABW4KDR8_9BACI</name>
<reference evidence="3" key="1">
    <citation type="journal article" date="2019" name="Int. J. Syst. Evol. Microbiol.">
        <title>The Global Catalogue of Microorganisms (GCM) 10K type strain sequencing project: providing services to taxonomists for standard genome sequencing and annotation.</title>
        <authorList>
            <consortium name="The Broad Institute Genomics Platform"/>
            <consortium name="The Broad Institute Genome Sequencing Center for Infectious Disease"/>
            <person name="Wu L."/>
            <person name="Ma J."/>
        </authorList>
    </citation>
    <scope>NUCLEOTIDE SEQUENCE [LARGE SCALE GENOMIC DNA]</scope>
    <source>
        <strain evidence="3">CGMCC 1.12295</strain>
    </source>
</reference>
<dbReference type="GO" id="GO:0016301">
    <property type="term" value="F:kinase activity"/>
    <property type="evidence" value="ECO:0007669"/>
    <property type="project" value="UniProtKB-KW"/>
</dbReference>
<accession>A0ABW4KDR8</accession>
<evidence type="ECO:0000313" key="3">
    <source>
        <dbReference type="Proteomes" id="UP001597301"/>
    </source>
</evidence>
<gene>
    <name evidence="2" type="ORF">ACFSCZ_06220</name>
</gene>
<keyword evidence="1" id="KW-1133">Transmembrane helix</keyword>
<dbReference type="EMBL" id="JBHUEO010000012">
    <property type="protein sequence ID" value="MFD1706349.1"/>
    <property type="molecule type" value="Genomic_DNA"/>
</dbReference>
<evidence type="ECO:0000313" key="2">
    <source>
        <dbReference type="EMBL" id="MFD1706349.1"/>
    </source>
</evidence>
<comment type="caution">
    <text evidence="2">The sequence shown here is derived from an EMBL/GenBank/DDBJ whole genome shotgun (WGS) entry which is preliminary data.</text>
</comment>
<keyword evidence="1" id="KW-0472">Membrane</keyword>
<feature type="transmembrane region" description="Helical" evidence="1">
    <location>
        <begin position="36"/>
        <end position="54"/>
    </location>
</feature>
<keyword evidence="2" id="KW-0808">Transferase</keyword>
<proteinExistence type="predicted"/>
<organism evidence="2 3">
    <name type="scientific">Siminovitchia sediminis</name>
    <dbReference type="NCBI Taxonomy" id="1274353"/>
    <lineage>
        <taxon>Bacteria</taxon>
        <taxon>Bacillati</taxon>
        <taxon>Bacillota</taxon>
        <taxon>Bacilli</taxon>
        <taxon>Bacillales</taxon>
        <taxon>Bacillaceae</taxon>
        <taxon>Siminovitchia</taxon>
    </lineage>
</organism>